<accession>A0ABW1TX35</accession>
<name>A0ABW1TX35_9BURK</name>
<dbReference type="SMART" id="SM00895">
    <property type="entry name" value="FCD"/>
    <property type="match status" value="1"/>
</dbReference>
<reference evidence="6" key="1">
    <citation type="journal article" date="2019" name="Int. J. Syst. Evol. Microbiol.">
        <title>The Global Catalogue of Microorganisms (GCM) 10K type strain sequencing project: providing services to taxonomists for standard genome sequencing and annotation.</title>
        <authorList>
            <consortium name="The Broad Institute Genomics Platform"/>
            <consortium name="The Broad Institute Genome Sequencing Center for Infectious Disease"/>
            <person name="Wu L."/>
            <person name="Ma J."/>
        </authorList>
    </citation>
    <scope>NUCLEOTIDE SEQUENCE [LARGE SCALE GENOMIC DNA]</scope>
    <source>
        <strain evidence="6">CCUG 39402</strain>
    </source>
</reference>
<dbReference type="PANTHER" id="PTHR43537:SF49">
    <property type="entry name" value="TRANSCRIPTIONAL REGULATORY PROTEIN"/>
    <property type="match status" value="1"/>
</dbReference>
<evidence type="ECO:0000256" key="3">
    <source>
        <dbReference type="ARBA" id="ARBA00023163"/>
    </source>
</evidence>
<dbReference type="InterPro" id="IPR036390">
    <property type="entry name" value="WH_DNA-bd_sf"/>
</dbReference>
<comment type="caution">
    <text evidence="5">The sequence shown here is derived from an EMBL/GenBank/DDBJ whole genome shotgun (WGS) entry which is preliminary data.</text>
</comment>
<evidence type="ECO:0000313" key="6">
    <source>
        <dbReference type="Proteomes" id="UP001596270"/>
    </source>
</evidence>
<evidence type="ECO:0000259" key="4">
    <source>
        <dbReference type="PROSITE" id="PS50949"/>
    </source>
</evidence>
<dbReference type="Pfam" id="PF00392">
    <property type="entry name" value="GntR"/>
    <property type="match status" value="1"/>
</dbReference>
<gene>
    <name evidence="5" type="ORF">ACFQND_13480</name>
</gene>
<dbReference type="CDD" id="cd07377">
    <property type="entry name" value="WHTH_GntR"/>
    <property type="match status" value="1"/>
</dbReference>
<evidence type="ECO:0000256" key="1">
    <source>
        <dbReference type="ARBA" id="ARBA00023015"/>
    </source>
</evidence>
<dbReference type="InterPro" id="IPR008920">
    <property type="entry name" value="TF_FadR/GntR_C"/>
</dbReference>
<dbReference type="PANTHER" id="PTHR43537">
    <property type="entry name" value="TRANSCRIPTIONAL REGULATOR, GNTR FAMILY"/>
    <property type="match status" value="1"/>
</dbReference>
<dbReference type="SUPFAM" id="SSF46785">
    <property type="entry name" value="Winged helix' DNA-binding domain"/>
    <property type="match status" value="1"/>
</dbReference>
<keyword evidence="3" id="KW-0804">Transcription</keyword>
<dbReference type="InterPro" id="IPR000524">
    <property type="entry name" value="Tscrpt_reg_HTH_GntR"/>
</dbReference>
<keyword evidence="2" id="KW-0238">DNA-binding</keyword>
<dbReference type="InterPro" id="IPR036388">
    <property type="entry name" value="WH-like_DNA-bd_sf"/>
</dbReference>
<protein>
    <submittedName>
        <fullName evidence="5">GntR family transcriptional regulator</fullName>
    </submittedName>
</protein>
<dbReference type="InterPro" id="IPR011711">
    <property type="entry name" value="GntR_C"/>
</dbReference>
<organism evidence="5 6">
    <name type="scientific">Polaromonas aquatica</name>
    <dbReference type="NCBI Taxonomy" id="332657"/>
    <lineage>
        <taxon>Bacteria</taxon>
        <taxon>Pseudomonadati</taxon>
        <taxon>Pseudomonadota</taxon>
        <taxon>Betaproteobacteria</taxon>
        <taxon>Burkholderiales</taxon>
        <taxon>Comamonadaceae</taxon>
        <taxon>Polaromonas</taxon>
    </lineage>
</organism>
<dbReference type="Pfam" id="PF07729">
    <property type="entry name" value="FCD"/>
    <property type="match status" value="1"/>
</dbReference>
<keyword evidence="6" id="KW-1185">Reference proteome</keyword>
<dbReference type="PRINTS" id="PR00035">
    <property type="entry name" value="HTHGNTR"/>
</dbReference>
<dbReference type="Gene3D" id="1.10.10.10">
    <property type="entry name" value="Winged helix-like DNA-binding domain superfamily/Winged helix DNA-binding domain"/>
    <property type="match status" value="1"/>
</dbReference>
<evidence type="ECO:0000256" key="2">
    <source>
        <dbReference type="ARBA" id="ARBA00023125"/>
    </source>
</evidence>
<dbReference type="Proteomes" id="UP001596270">
    <property type="component" value="Unassembled WGS sequence"/>
</dbReference>
<dbReference type="EMBL" id="JBHSRS010000073">
    <property type="protein sequence ID" value="MFC6282236.1"/>
    <property type="molecule type" value="Genomic_DNA"/>
</dbReference>
<keyword evidence="1" id="KW-0805">Transcription regulation</keyword>
<dbReference type="SMART" id="SM00345">
    <property type="entry name" value="HTH_GNTR"/>
    <property type="match status" value="1"/>
</dbReference>
<proteinExistence type="predicted"/>
<dbReference type="Gene3D" id="1.20.120.530">
    <property type="entry name" value="GntR ligand-binding domain-like"/>
    <property type="match status" value="1"/>
</dbReference>
<sequence length="231" mass="25163">MSTIATKIIQTLAEEIISGALPPGYKLEEKNLAERFQVSRTPVREALREMGARGLIELIPRRGAMVANIGLAELSDLLEAECELEALCAQLSAQRMSVVEKKQLERIHEQTEALVAGRNEADYLELNRKFHELICVGTHNKTIANMVGGLRDRLSAFRQAQAGTEGRLTVAHDEHGAVVEAILASDGAAAYAAMRNHVARLSTGVMDRLRDAQAGKPAVRSQDEVFPSLGL</sequence>
<evidence type="ECO:0000313" key="5">
    <source>
        <dbReference type="EMBL" id="MFC6282236.1"/>
    </source>
</evidence>
<dbReference type="SUPFAM" id="SSF48008">
    <property type="entry name" value="GntR ligand-binding domain-like"/>
    <property type="match status" value="1"/>
</dbReference>
<dbReference type="RefSeq" id="WP_371435245.1">
    <property type="nucleotide sequence ID" value="NZ_JBHSRS010000073.1"/>
</dbReference>
<feature type="domain" description="HTH gntR-type" evidence="4">
    <location>
        <begin position="2"/>
        <end position="69"/>
    </location>
</feature>
<dbReference type="PROSITE" id="PS50949">
    <property type="entry name" value="HTH_GNTR"/>
    <property type="match status" value="1"/>
</dbReference>